<dbReference type="UniPathway" id="UPA00232"/>
<dbReference type="PANTHER" id="PTHR43464">
    <property type="entry name" value="METHYLTRANSFERASE"/>
    <property type="match status" value="1"/>
</dbReference>
<dbReference type="GO" id="GO:0032259">
    <property type="term" value="P:methylation"/>
    <property type="evidence" value="ECO:0007669"/>
    <property type="project" value="UniProtKB-KW"/>
</dbReference>
<dbReference type="FunFam" id="3.40.50.150:FF:000028">
    <property type="entry name" value="Ubiquinone biosynthesis O-methyltransferase"/>
    <property type="match status" value="1"/>
</dbReference>
<reference evidence="7 8" key="1">
    <citation type="submission" date="2016-10" db="EMBL/GenBank/DDBJ databases">
        <authorList>
            <person name="de Groot N.N."/>
        </authorList>
    </citation>
    <scope>NUCLEOTIDE SEQUENCE [LARGE SCALE GENOMIC DNA]</scope>
    <source>
        <strain evidence="7 8">DSM 4180</strain>
    </source>
</reference>
<dbReference type="OrthoDB" id="9801538at2"/>
<proteinExistence type="inferred from homology"/>
<feature type="binding site" evidence="5">
    <location>
        <position position="81"/>
    </location>
    <ligand>
        <name>S-adenosyl-L-methionine</name>
        <dbReference type="ChEBI" id="CHEBI:59789"/>
    </ligand>
</feature>
<evidence type="ECO:0000256" key="5">
    <source>
        <dbReference type="HAMAP-Rule" id="MF_00472"/>
    </source>
</evidence>
<dbReference type="Gene3D" id="3.40.50.150">
    <property type="entry name" value="Vaccinia Virus protein VP39"/>
    <property type="match status" value="1"/>
</dbReference>
<feature type="binding site" evidence="5">
    <location>
        <position position="60"/>
    </location>
    <ligand>
        <name>S-adenosyl-L-methionine</name>
        <dbReference type="ChEBI" id="CHEBI:59789"/>
    </ligand>
</feature>
<dbReference type="InterPro" id="IPR010233">
    <property type="entry name" value="UbiG_MeTrfase"/>
</dbReference>
<sequence length="237" mass="26254">MCEPQRNADDVELAKFDDLSRHWWDPEGACRPLHEINPVRLGFVEERSGGLAGLRVLDVGCGGGLLAEAMARRGARVTGIDLGEGALDVARLHLLESGLEVDYRCIAVEDLAAEQPESFDVVTCMELLEHVPDPRSVIHACARLLQPGGHLCVATLNRTPKAFALAIVGAEYLLRWLPRGTHQFSRFIRPSELDGWMRDSGLALRGLTGMHYDPLHRRYYLGPGVEVNYLAHAVRED</sequence>
<comment type="similarity">
    <text evidence="5">Belongs to the methyltransferase superfamily. UbiG/COQ3 family.</text>
</comment>
<dbReference type="InterPro" id="IPR029063">
    <property type="entry name" value="SAM-dependent_MTases_sf"/>
</dbReference>
<feature type="domain" description="Methyltransferase type 11" evidence="6">
    <location>
        <begin position="57"/>
        <end position="152"/>
    </location>
</feature>
<dbReference type="GO" id="GO:0010420">
    <property type="term" value="F:polyprenyldihydroxybenzoate methyltransferase activity"/>
    <property type="evidence" value="ECO:0007669"/>
    <property type="project" value="InterPro"/>
</dbReference>
<dbReference type="GO" id="GO:0102208">
    <property type="term" value="F:2-polyprenyl-6-hydroxyphenol methylase activity"/>
    <property type="evidence" value="ECO:0007669"/>
    <property type="project" value="UniProtKB-EC"/>
</dbReference>
<dbReference type="HAMAP" id="MF_00472">
    <property type="entry name" value="UbiG"/>
    <property type="match status" value="1"/>
</dbReference>
<keyword evidence="3 5" id="KW-0831">Ubiquinone biosynthesis</keyword>
<dbReference type="Pfam" id="PF08241">
    <property type="entry name" value="Methyltransf_11"/>
    <property type="match status" value="1"/>
</dbReference>
<evidence type="ECO:0000313" key="7">
    <source>
        <dbReference type="EMBL" id="SFM29029.1"/>
    </source>
</evidence>
<feature type="binding site" evidence="5">
    <location>
        <position position="40"/>
    </location>
    <ligand>
        <name>S-adenosyl-L-methionine</name>
        <dbReference type="ChEBI" id="CHEBI:59789"/>
    </ligand>
</feature>
<protein>
    <recommendedName>
        <fullName evidence="5">Ubiquinone biosynthesis O-methyltransferase</fullName>
    </recommendedName>
    <alternativeName>
        <fullName evidence="5">2-polyprenyl-6-hydroxyphenol methylase</fullName>
        <ecNumber evidence="5">2.1.1.222</ecNumber>
    </alternativeName>
    <alternativeName>
        <fullName evidence="5">3-demethylubiquinone 3-O-methyltransferase</fullName>
        <ecNumber evidence="5">2.1.1.64</ecNumber>
    </alternativeName>
</protein>
<evidence type="ECO:0000313" key="8">
    <source>
        <dbReference type="Proteomes" id="UP000199556"/>
    </source>
</evidence>
<dbReference type="GO" id="GO:0061542">
    <property type="term" value="F:3-demethylubiquinol 3-O-methyltransferase activity"/>
    <property type="evidence" value="ECO:0007669"/>
    <property type="project" value="UniProtKB-UniRule"/>
</dbReference>
<dbReference type="EMBL" id="FOUO01000002">
    <property type="protein sequence ID" value="SFM29029.1"/>
    <property type="molecule type" value="Genomic_DNA"/>
</dbReference>
<evidence type="ECO:0000256" key="2">
    <source>
        <dbReference type="ARBA" id="ARBA00022679"/>
    </source>
</evidence>
<keyword evidence="7" id="KW-0830">Ubiquinone</keyword>
<dbReference type="EC" id="2.1.1.64" evidence="5"/>
<accession>A0A1I4PMJ1</accession>
<dbReference type="AlphaFoldDB" id="A0A1I4PMJ1"/>
<keyword evidence="1 5" id="KW-0489">Methyltransferase</keyword>
<gene>
    <name evidence="5" type="primary">ubiG</name>
    <name evidence="7" type="ORF">SAMN05421721_10262</name>
</gene>
<comment type="catalytic activity">
    <reaction evidence="5">
        <text>a 3-demethylubiquinol + S-adenosyl-L-methionine = a ubiquinol + S-adenosyl-L-homocysteine + H(+)</text>
        <dbReference type="Rhea" id="RHEA:44380"/>
        <dbReference type="Rhea" id="RHEA-COMP:9566"/>
        <dbReference type="Rhea" id="RHEA-COMP:10914"/>
        <dbReference type="ChEBI" id="CHEBI:15378"/>
        <dbReference type="ChEBI" id="CHEBI:17976"/>
        <dbReference type="ChEBI" id="CHEBI:57856"/>
        <dbReference type="ChEBI" id="CHEBI:59789"/>
        <dbReference type="ChEBI" id="CHEBI:84422"/>
        <dbReference type="EC" id="2.1.1.64"/>
    </reaction>
</comment>
<name>A0A1I4PMJ1_ECTMO</name>
<dbReference type="InterPro" id="IPR013216">
    <property type="entry name" value="Methyltransf_11"/>
</dbReference>
<dbReference type="SUPFAM" id="SSF53335">
    <property type="entry name" value="S-adenosyl-L-methionine-dependent methyltransferases"/>
    <property type="match status" value="1"/>
</dbReference>
<comment type="catalytic activity">
    <reaction evidence="5">
        <text>a 3-(all-trans-polyprenyl)benzene-1,2-diol + S-adenosyl-L-methionine = a 2-methoxy-6-(all-trans-polyprenyl)phenol + S-adenosyl-L-homocysteine + H(+)</text>
        <dbReference type="Rhea" id="RHEA:31411"/>
        <dbReference type="Rhea" id="RHEA-COMP:9550"/>
        <dbReference type="Rhea" id="RHEA-COMP:9551"/>
        <dbReference type="ChEBI" id="CHEBI:15378"/>
        <dbReference type="ChEBI" id="CHEBI:57856"/>
        <dbReference type="ChEBI" id="CHEBI:59789"/>
        <dbReference type="ChEBI" id="CHEBI:62729"/>
        <dbReference type="ChEBI" id="CHEBI:62731"/>
        <dbReference type="EC" id="2.1.1.222"/>
    </reaction>
</comment>
<dbReference type="PANTHER" id="PTHR43464:SF19">
    <property type="entry name" value="UBIQUINONE BIOSYNTHESIS O-METHYLTRANSFERASE, MITOCHONDRIAL"/>
    <property type="match status" value="1"/>
</dbReference>
<evidence type="ECO:0000256" key="4">
    <source>
        <dbReference type="ARBA" id="ARBA00022691"/>
    </source>
</evidence>
<comment type="pathway">
    <text evidence="5">Cofactor biosynthesis; ubiquinone biosynthesis.</text>
</comment>
<dbReference type="EC" id="2.1.1.222" evidence="5"/>
<evidence type="ECO:0000259" key="6">
    <source>
        <dbReference type="Pfam" id="PF08241"/>
    </source>
</evidence>
<dbReference type="RefSeq" id="WP_090483682.1">
    <property type="nucleotide sequence ID" value="NZ_FOUO01000002.1"/>
</dbReference>
<keyword evidence="2 5" id="KW-0808">Transferase</keyword>
<keyword evidence="4 5" id="KW-0949">S-adenosyl-L-methionine</keyword>
<comment type="function">
    <text evidence="5">O-methyltransferase that catalyzes the 2 O-methylation steps in the ubiquinone biosynthetic pathway.</text>
</comment>
<dbReference type="Proteomes" id="UP000199556">
    <property type="component" value="Unassembled WGS sequence"/>
</dbReference>
<evidence type="ECO:0000256" key="1">
    <source>
        <dbReference type="ARBA" id="ARBA00022603"/>
    </source>
</evidence>
<dbReference type="STRING" id="195064.SAMN05421721_10262"/>
<dbReference type="NCBIfam" id="TIGR01983">
    <property type="entry name" value="UbiG"/>
    <property type="match status" value="1"/>
</dbReference>
<feature type="binding site" evidence="5">
    <location>
        <position position="125"/>
    </location>
    <ligand>
        <name>S-adenosyl-L-methionine</name>
        <dbReference type="ChEBI" id="CHEBI:59789"/>
    </ligand>
</feature>
<keyword evidence="8" id="KW-1185">Reference proteome</keyword>
<organism evidence="7 8">
    <name type="scientific">Ectothiorhodospira mobilis</name>
    <dbReference type="NCBI Taxonomy" id="195064"/>
    <lineage>
        <taxon>Bacteria</taxon>
        <taxon>Pseudomonadati</taxon>
        <taxon>Pseudomonadota</taxon>
        <taxon>Gammaproteobacteria</taxon>
        <taxon>Chromatiales</taxon>
        <taxon>Ectothiorhodospiraceae</taxon>
        <taxon>Ectothiorhodospira</taxon>
    </lineage>
</organism>
<dbReference type="CDD" id="cd02440">
    <property type="entry name" value="AdoMet_MTases"/>
    <property type="match status" value="1"/>
</dbReference>
<evidence type="ECO:0000256" key="3">
    <source>
        <dbReference type="ARBA" id="ARBA00022688"/>
    </source>
</evidence>